<keyword evidence="4 7" id="KW-0812">Transmembrane</keyword>
<dbReference type="Gene3D" id="1.10.3720.10">
    <property type="entry name" value="MetI-like"/>
    <property type="match status" value="1"/>
</dbReference>
<dbReference type="Proteomes" id="UP000886800">
    <property type="component" value="Unassembled WGS sequence"/>
</dbReference>
<dbReference type="EMBL" id="DXES01000169">
    <property type="protein sequence ID" value="HIX66153.1"/>
    <property type="molecule type" value="Genomic_DNA"/>
</dbReference>
<feature type="non-terminal residue" evidence="9">
    <location>
        <position position="1"/>
    </location>
</feature>
<keyword evidence="3" id="KW-1003">Cell membrane</keyword>
<evidence type="ECO:0000256" key="3">
    <source>
        <dbReference type="ARBA" id="ARBA00022475"/>
    </source>
</evidence>
<dbReference type="InterPro" id="IPR035906">
    <property type="entry name" value="MetI-like_sf"/>
</dbReference>
<feature type="transmembrane region" description="Helical" evidence="7">
    <location>
        <begin position="95"/>
        <end position="119"/>
    </location>
</feature>
<evidence type="ECO:0000259" key="8">
    <source>
        <dbReference type="PROSITE" id="PS50928"/>
    </source>
</evidence>
<feature type="domain" description="ABC transmembrane type-1" evidence="8">
    <location>
        <begin position="46"/>
        <end position="235"/>
    </location>
</feature>
<evidence type="ECO:0000256" key="2">
    <source>
        <dbReference type="ARBA" id="ARBA00022448"/>
    </source>
</evidence>
<gene>
    <name evidence="9" type="ORF">H9736_07885</name>
</gene>
<proteinExistence type="inferred from homology"/>
<name>A0A9D1WS64_9FIRM</name>
<dbReference type="GO" id="GO:0005886">
    <property type="term" value="C:plasma membrane"/>
    <property type="evidence" value="ECO:0007669"/>
    <property type="project" value="UniProtKB-SubCell"/>
</dbReference>
<dbReference type="Pfam" id="PF00528">
    <property type="entry name" value="BPD_transp_1"/>
    <property type="match status" value="1"/>
</dbReference>
<evidence type="ECO:0000256" key="7">
    <source>
        <dbReference type="RuleBase" id="RU363032"/>
    </source>
</evidence>
<dbReference type="CDD" id="cd06261">
    <property type="entry name" value="TM_PBP2"/>
    <property type="match status" value="1"/>
</dbReference>
<evidence type="ECO:0000313" key="9">
    <source>
        <dbReference type="EMBL" id="HIX66153.1"/>
    </source>
</evidence>
<dbReference type="InterPro" id="IPR050366">
    <property type="entry name" value="BP-dependent_transpt_permease"/>
</dbReference>
<feature type="transmembrane region" description="Helical" evidence="7">
    <location>
        <begin position="215"/>
        <end position="234"/>
    </location>
</feature>
<comment type="subcellular location">
    <subcellularLocation>
        <location evidence="1 7">Cell membrane</location>
        <topology evidence="1 7">Multi-pass membrane protein</topology>
    </subcellularLocation>
</comment>
<protein>
    <submittedName>
        <fullName evidence="9">ABC transporter permease</fullName>
    </submittedName>
</protein>
<dbReference type="PANTHER" id="PTHR43386">
    <property type="entry name" value="OLIGOPEPTIDE TRANSPORT SYSTEM PERMEASE PROTEIN APPC"/>
    <property type="match status" value="1"/>
</dbReference>
<accession>A0A9D1WS64</accession>
<dbReference type="PROSITE" id="PS50928">
    <property type="entry name" value="ABC_TM1"/>
    <property type="match status" value="1"/>
</dbReference>
<feature type="transmembrane region" description="Helical" evidence="7">
    <location>
        <begin position="51"/>
        <end position="75"/>
    </location>
</feature>
<dbReference type="PANTHER" id="PTHR43386:SF1">
    <property type="entry name" value="D,D-DIPEPTIDE TRANSPORT SYSTEM PERMEASE PROTEIN DDPC-RELATED"/>
    <property type="match status" value="1"/>
</dbReference>
<dbReference type="AlphaFoldDB" id="A0A9D1WS64"/>
<dbReference type="SUPFAM" id="SSF161098">
    <property type="entry name" value="MetI-like"/>
    <property type="match status" value="1"/>
</dbReference>
<keyword evidence="2 7" id="KW-0813">Transport</keyword>
<sequence length="250" mass="26100">LIGPVVMDADPNAINSEICYQPPSAEHPFGTDNLGRDVFTRIVYGARVSMAVSFSGVLIGGAVGVLLGAVAGYFGGWIDSLISRFIDILLAFPGLLLAIMVVAVMGSGLGNTIAAIAFYSVPYSARLVRGVVITIKNAEYCQACRVFGASNARIIRTHILPNSVSQIIVNTTLDLGTAILTASSLSFLGLGVQPPNPEWGAMLATARDVIRSAPFAALIPGVIITLVVLSFSLVGDGLRDALDPKLRSNG</sequence>
<dbReference type="GO" id="GO:0055085">
    <property type="term" value="P:transmembrane transport"/>
    <property type="evidence" value="ECO:0007669"/>
    <property type="project" value="InterPro"/>
</dbReference>
<keyword evidence="6 7" id="KW-0472">Membrane</keyword>
<comment type="similarity">
    <text evidence="7">Belongs to the binding-protein-dependent transport system permease family.</text>
</comment>
<reference evidence="9" key="2">
    <citation type="submission" date="2021-04" db="EMBL/GenBank/DDBJ databases">
        <authorList>
            <person name="Gilroy R."/>
        </authorList>
    </citation>
    <scope>NUCLEOTIDE SEQUENCE</scope>
    <source>
        <strain evidence="9">CHK188-5543</strain>
    </source>
</reference>
<dbReference type="InterPro" id="IPR000515">
    <property type="entry name" value="MetI-like"/>
</dbReference>
<evidence type="ECO:0000256" key="1">
    <source>
        <dbReference type="ARBA" id="ARBA00004651"/>
    </source>
</evidence>
<keyword evidence="5 7" id="KW-1133">Transmembrane helix</keyword>
<evidence type="ECO:0000256" key="5">
    <source>
        <dbReference type="ARBA" id="ARBA00022989"/>
    </source>
</evidence>
<evidence type="ECO:0000256" key="6">
    <source>
        <dbReference type="ARBA" id="ARBA00023136"/>
    </source>
</evidence>
<evidence type="ECO:0000313" key="10">
    <source>
        <dbReference type="Proteomes" id="UP000886800"/>
    </source>
</evidence>
<organism evidence="9 10">
    <name type="scientific">Candidatus Anaerotruncus excrementipullorum</name>
    <dbReference type="NCBI Taxonomy" id="2838465"/>
    <lineage>
        <taxon>Bacteria</taxon>
        <taxon>Bacillati</taxon>
        <taxon>Bacillota</taxon>
        <taxon>Clostridia</taxon>
        <taxon>Eubacteriales</taxon>
        <taxon>Oscillospiraceae</taxon>
        <taxon>Anaerotruncus</taxon>
    </lineage>
</organism>
<evidence type="ECO:0000256" key="4">
    <source>
        <dbReference type="ARBA" id="ARBA00022692"/>
    </source>
</evidence>
<comment type="caution">
    <text evidence="9">The sequence shown here is derived from an EMBL/GenBank/DDBJ whole genome shotgun (WGS) entry which is preliminary data.</text>
</comment>
<reference evidence="9" key="1">
    <citation type="journal article" date="2021" name="PeerJ">
        <title>Extensive microbial diversity within the chicken gut microbiome revealed by metagenomics and culture.</title>
        <authorList>
            <person name="Gilroy R."/>
            <person name="Ravi A."/>
            <person name="Getino M."/>
            <person name="Pursley I."/>
            <person name="Horton D.L."/>
            <person name="Alikhan N.F."/>
            <person name="Baker D."/>
            <person name="Gharbi K."/>
            <person name="Hall N."/>
            <person name="Watson M."/>
            <person name="Adriaenssens E.M."/>
            <person name="Foster-Nyarko E."/>
            <person name="Jarju S."/>
            <person name="Secka A."/>
            <person name="Antonio M."/>
            <person name="Oren A."/>
            <person name="Chaudhuri R.R."/>
            <person name="La Ragione R."/>
            <person name="Hildebrand F."/>
            <person name="Pallen M.J."/>
        </authorList>
    </citation>
    <scope>NUCLEOTIDE SEQUENCE</scope>
    <source>
        <strain evidence="9">CHK188-5543</strain>
    </source>
</reference>